<feature type="compositionally biased region" description="Pro residues" evidence="11">
    <location>
        <begin position="248"/>
        <end position="260"/>
    </location>
</feature>
<dbReference type="FunFam" id="2.60.40.10:FF:000204">
    <property type="entry name" value="Major histocompatibility complex, class I-related protein"/>
    <property type="match status" value="1"/>
</dbReference>
<dbReference type="InterPro" id="IPR001039">
    <property type="entry name" value="MHC_I_a_a1/a2"/>
</dbReference>
<sequence length="402" mass="44474">MCGCELQADGRKGGFWQYGYEGRTFITFDKERLTWVAPIPQAQITQRKLNAIPGLNQRHKLYLEKECIGGLEKYLSYGKETLLRTEPPEVTMSSKTEMEDGMETHICRLDGFYPREIEASWTRDGEVWLQDTLRGSVAPNADGTFHVTLSIQIDPKERGRYRCHVEHDGLQEPLDVALEELNLGLISGCIVAGLVSVFAIVGILAYIYIPRRRQDDHNATPSELSSLQEVRKDPAVPARGLCGVSSPPENPPAFPSHAAPPLPQEAELGIAARMALRSAPLLLLVLVAVALREGYFDPFWEQDKGGSSRGQSSLSGRPQAQFFPTCKVEVVGKRRLHRTRSIHNLLAAFAQPLGSSSLPLEGLRGSLWLLVLGRPGLFLDSVPCINRHGGWFDESKGVKAVL</sequence>
<keyword evidence="4" id="KW-0732">Signal</keyword>
<keyword evidence="8" id="KW-1015">Disulfide bond</keyword>
<keyword evidence="9" id="KW-0325">Glycoprotein</keyword>
<dbReference type="CDD" id="cd07698">
    <property type="entry name" value="IgC1_MHC_I_alpha3"/>
    <property type="match status" value="1"/>
</dbReference>
<dbReference type="EMBL" id="JAOTOJ010000002">
    <property type="protein sequence ID" value="KAK9405453.1"/>
    <property type="molecule type" value="Genomic_DNA"/>
</dbReference>
<feature type="transmembrane region" description="Helical" evidence="12">
    <location>
        <begin position="183"/>
        <end position="209"/>
    </location>
</feature>
<evidence type="ECO:0000313" key="14">
    <source>
        <dbReference type="EMBL" id="KAK9405453.1"/>
    </source>
</evidence>
<dbReference type="PRINTS" id="PR01638">
    <property type="entry name" value="MHCCLASSI"/>
</dbReference>
<dbReference type="InterPro" id="IPR003597">
    <property type="entry name" value="Ig_C1-set"/>
</dbReference>
<name>A0AAW1BVD6_CROAD</name>
<evidence type="ECO:0000259" key="13">
    <source>
        <dbReference type="PROSITE" id="PS50835"/>
    </source>
</evidence>
<dbReference type="Gene3D" id="2.60.40.10">
    <property type="entry name" value="Immunoglobulins"/>
    <property type="match status" value="1"/>
</dbReference>
<dbReference type="SUPFAM" id="SSF48726">
    <property type="entry name" value="Immunoglobulin"/>
    <property type="match status" value="1"/>
</dbReference>
<keyword evidence="15" id="KW-1185">Reference proteome</keyword>
<dbReference type="Pfam" id="PF07654">
    <property type="entry name" value="C1-set"/>
    <property type="match status" value="1"/>
</dbReference>
<comment type="similarity">
    <text evidence="10">Belongs to the MHC class I family.</text>
</comment>
<evidence type="ECO:0000256" key="11">
    <source>
        <dbReference type="SAM" id="MobiDB-lite"/>
    </source>
</evidence>
<comment type="subcellular location">
    <subcellularLocation>
        <location evidence="1">Membrane</location>
        <topology evidence="1">Single-pass type I membrane protein</topology>
    </subcellularLocation>
</comment>
<dbReference type="Proteomes" id="UP001474421">
    <property type="component" value="Unassembled WGS sequence"/>
</dbReference>
<evidence type="ECO:0000256" key="1">
    <source>
        <dbReference type="ARBA" id="ARBA00004479"/>
    </source>
</evidence>
<evidence type="ECO:0000256" key="7">
    <source>
        <dbReference type="ARBA" id="ARBA00023136"/>
    </source>
</evidence>
<evidence type="ECO:0000256" key="8">
    <source>
        <dbReference type="ARBA" id="ARBA00023157"/>
    </source>
</evidence>
<evidence type="ECO:0000256" key="3">
    <source>
        <dbReference type="ARBA" id="ARBA00022692"/>
    </source>
</evidence>
<dbReference type="InterPro" id="IPR007110">
    <property type="entry name" value="Ig-like_dom"/>
</dbReference>
<dbReference type="InterPro" id="IPR003006">
    <property type="entry name" value="Ig/MHC_CS"/>
</dbReference>
<dbReference type="GO" id="GO:0005615">
    <property type="term" value="C:extracellular space"/>
    <property type="evidence" value="ECO:0007669"/>
    <property type="project" value="TreeGrafter"/>
</dbReference>
<keyword evidence="3 12" id="KW-0812">Transmembrane</keyword>
<reference evidence="14 15" key="1">
    <citation type="journal article" date="2024" name="Proc. Natl. Acad. Sci. U.S.A.">
        <title>The genetic regulatory architecture and epigenomic basis for age-related changes in rattlesnake venom.</title>
        <authorList>
            <person name="Hogan M.P."/>
            <person name="Holding M.L."/>
            <person name="Nystrom G.S."/>
            <person name="Colston T.J."/>
            <person name="Bartlett D.A."/>
            <person name="Mason A.J."/>
            <person name="Ellsworth S.A."/>
            <person name="Rautsaw R.M."/>
            <person name="Lawrence K.C."/>
            <person name="Strickland J.L."/>
            <person name="He B."/>
            <person name="Fraser P."/>
            <person name="Margres M.J."/>
            <person name="Gilbert D.M."/>
            <person name="Gibbs H.L."/>
            <person name="Parkinson C.L."/>
            <person name="Rokyta D.R."/>
        </authorList>
    </citation>
    <scope>NUCLEOTIDE SEQUENCE [LARGE SCALE GENOMIC DNA]</scope>
    <source>
        <strain evidence="14">DRR0105</strain>
    </source>
</reference>
<dbReference type="GO" id="GO:0009897">
    <property type="term" value="C:external side of plasma membrane"/>
    <property type="evidence" value="ECO:0007669"/>
    <property type="project" value="TreeGrafter"/>
</dbReference>
<evidence type="ECO:0000256" key="12">
    <source>
        <dbReference type="SAM" id="Phobius"/>
    </source>
</evidence>
<dbReference type="PANTHER" id="PTHR16675">
    <property type="entry name" value="MHC CLASS I-RELATED"/>
    <property type="match status" value="1"/>
</dbReference>
<dbReference type="PANTHER" id="PTHR16675:SF242">
    <property type="entry name" value="MAJOR HISTOCOMPATIBILITY COMPLEX CLASS I-RELATED GENE PROTEIN"/>
    <property type="match status" value="1"/>
</dbReference>
<evidence type="ECO:0000313" key="15">
    <source>
        <dbReference type="Proteomes" id="UP001474421"/>
    </source>
</evidence>
<dbReference type="SUPFAM" id="SSF54452">
    <property type="entry name" value="MHC antigen-recognition domain"/>
    <property type="match status" value="1"/>
</dbReference>
<organism evidence="14 15">
    <name type="scientific">Crotalus adamanteus</name>
    <name type="common">Eastern diamondback rattlesnake</name>
    <dbReference type="NCBI Taxonomy" id="8729"/>
    <lineage>
        <taxon>Eukaryota</taxon>
        <taxon>Metazoa</taxon>
        <taxon>Chordata</taxon>
        <taxon>Craniata</taxon>
        <taxon>Vertebrata</taxon>
        <taxon>Euteleostomi</taxon>
        <taxon>Lepidosauria</taxon>
        <taxon>Squamata</taxon>
        <taxon>Bifurcata</taxon>
        <taxon>Unidentata</taxon>
        <taxon>Episquamata</taxon>
        <taxon>Toxicofera</taxon>
        <taxon>Serpentes</taxon>
        <taxon>Colubroidea</taxon>
        <taxon>Viperidae</taxon>
        <taxon>Crotalinae</taxon>
        <taxon>Crotalus</taxon>
    </lineage>
</organism>
<dbReference type="InterPro" id="IPR013783">
    <property type="entry name" value="Ig-like_fold"/>
</dbReference>
<keyword evidence="5" id="KW-0391">Immunity</keyword>
<dbReference type="AlphaFoldDB" id="A0AAW1BVD6"/>
<evidence type="ECO:0000256" key="9">
    <source>
        <dbReference type="ARBA" id="ARBA00023180"/>
    </source>
</evidence>
<gene>
    <name evidence="14" type="ORF">NXF25_004227</name>
</gene>
<keyword evidence="6 12" id="KW-1133">Transmembrane helix</keyword>
<evidence type="ECO:0000256" key="6">
    <source>
        <dbReference type="ARBA" id="ARBA00022989"/>
    </source>
</evidence>
<dbReference type="SMART" id="SM00407">
    <property type="entry name" value="IGc1"/>
    <property type="match status" value="1"/>
</dbReference>
<evidence type="ECO:0000256" key="10">
    <source>
        <dbReference type="RuleBase" id="RU004439"/>
    </source>
</evidence>
<dbReference type="InterPro" id="IPR036179">
    <property type="entry name" value="Ig-like_dom_sf"/>
</dbReference>
<evidence type="ECO:0000256" key="5">
    <source>
        <dbReference type="ARBA" id="ARBA00022859"/>
    </source>
</evidence>
<keyword evidence="7 12" id="KW-0472">Membrane</keyword>
<evidence type="ECO:0000256" key="4">
    <source>
        <dbReference type="ARBA" id="ARBA00022729"/>
    </source>
</evidence>
<dbReference type="InterPro" id="IPR011162">
    <property type="entry name" value="MHC_I/II-like_Ag-recog"/>
</dbReference>
<feature type="domain" description="Ig-like" evidence="13">
    <location>
        <begin position="88"/>
        <end position="177"/>
    </location>
</feature>
<dbReference type="Gene3D" id="3.30.500.10">
    <property type="entry name" value="MHC class I-like antigen recognition-like"/>
    <property type="match status" value="1"/>
</dbReference>
<proteinExistence type="inferred from homology"/>
<dbReference type="InterPro" id="IPR037055">
    <property type="entry name" value="MHC_I-like_Ag-recog_sf"/>
</dbReference>
<dbReference type="PROSITE" id="PS50835">
    <property type="entry name" value="IG_LIKE"/>
    <property type="match status" value="1"/>
</dbReference>
<keyword evidence="2" id="KW-0490">MHC I</keyword>
<dbReference type="GO" id="GO:0006955">
    <property type="term" value="P:immune response"/>
    <property type="evidence" value="ECO:0007669"/>
    <property type="project" value="TreeGrafter"/>
</dbReference>
<feature type="region of interest" description="Disordered" evidence="11">
    <location>
        <begin position="238"/>
        <end position="260"/>
    </location>
</feature>
<dbReference type="GO" id="GO:0002474">
    <property type="term" value="P:antigen processing and presentation of peptide antigen via MHC class I"/>
    <property type="evidence" value="ECO:0007669"/>
    <property type="project" value="UniProtKB-KW"/>
</dbReference>
<accession>A0AAW1BVD6</accession>
<evidence type="ECO:0000256" key="2">
    <source>
        <dbReference type="ARBA" id="ARBA00022451"/>
    </source>
</evidence>
<dbReference type="InterPro" id="IPR050208">
    <property type="entry name" value="MHC_class-I_related"/>
</dbReference>
<comment type="caution">
    <text evidence="14">The sequence shown here is derived from an EMBL/GenBank/DDBJ whole genome shotgun (WGS) entry which is preliminary data.</text>
</comment>
<protein>
    <submittedName>
        <fullName evidence="14">Major histocompatibility complex class I-related protein-like</fullName>
    </submittedName>
</protein>
<dbReference type="GO" id="GO:0042612">
    <property type="term" value="C:MHC class I protein complex"/>
    <property type="evidence" value="ECO:0007669"/>
    <property type="project" value="UniProtKB-KW"/>
</dbReference>
<dbReference type="Pfam" id="PF00129">
    <property type="entry name" value="MHC_I"/>
    <property type="match status" value="1"/>
</dbReference>
<dbReference type="PROSITE" id="PS00290">
    <property type="entry name" value="IG_MHC"/>
    <property type="match status" value="1"/>
</dbReference>
<dbReference type="InterPro" id="IPR011161">
    <property type="entry name" value="MHC_I-like_Ag-recog"/>
</dbReference>